<evidence type="ECO:0000313" key="1">
    <source>
        <dbReference type="EMBL" id="MDR6208142.1"/>
    </source>
</evidence>
<sequence>MKGQLKGAAATVNNLRTRKRFPENECVQEVNYDLPAGPCVASQMLTRLSITFVKDERPLRLTSVEMFFNRCASK</sequence>
<gene>
    <name evidence="1" type="ORF">QF025_006943</name>
</gene>
<evidence type="ECO:0000313" key="2">
    <source>
        <dbReference type="Proteomes" id="UP001245184"/>
    </source>
</evidence>
<comment type="caution">
    <text evidence="1">The sequence shown here is derived from an EMBL/GenBank/DDBJ whole genome shotgun (WGS) entry which is preliminary data.</text>
</comment>
<dbReference type="AlphaFoldDB" id="A0ABD5CSF2"/>
<organism evidence="1 2">
    <name type="scientific">Paraburkholderia graminis</name>
    <dbReference type="NCBI Taxonomy" id="60548"/>
    <lineage>
        <taxon>Bacteria</taxon>
        <taxon>Pseudomonadati</taxon>
        <taxon>Pseudomonadota</taxon>
        <taxon>Betaproteobacteria</taxon>
        <taxon>Burkholderiales</taxon>
        <taxon>Burkholderiaceae</taxon>
        <taxon>Paraburkholderia</taxon>
    </lineage>
</organism>
<name>A0ABD5CSF2_9BURK</name>
<reference evidence="1 2" key="1">
    <citation type="submission" date="2023-08" db="EMBL/GenBank/DDBJ databases">
        <title>Genome sequencing of plant associated microbes to promote plant fitness in Sorghum bicolor and Oryza sativa.</title>
        <authorList>
            <person name="Coleman-Derr D."/>
        </authorList>
    </citation>
    <scope>NUCLEOTIDE SEQUENCE [LARGE SCALE GENOMIC DNA]</scope>
    <source>
        <strain evidence="1 2">SLBN-33</strain>
    </source>
</reference>
<dbReference type="Proteomes" id="UP001245184">
    <property type="component" value="Unassembled WGS sequence"/>
</dbReference>
<dbReference type="RefSeq" id="WP_310035603.1">
    <property type="nucleotide sequence ID" value="NZ_JAVIZN010000003.1"/>
</dbReference>
<dbReference type="EMBL" id="JAVIZN010000003">
    <property type="protein sequence ID" value="MDR6208142.1"/>
    <property type="molecule type" value="Genomic_DNA"/>
</dbReference>
<proteinExistence type="predicted"/>
<protein>
    <submittedName>
        <fullName evidence="1">Uncharacterized protein</fullName>
    </submittedName>
</protein>
<accession>A0ABD5CSF2</accession>